<evidence type="ECO:0000313" key="1">
    <source>
        <dbReference type="EMBL" id="MDT0349586.1"/>
    </source>
</evidence>
<protein>
    <submittedName>
        <fullName evidence="1">DUF1326 domain-containing protein</fullName>
    </submittedName>
</protein>
<organism evidence="1 2">
    <name type="scientific">Pseudonocardia charpentierae</name>
    <dbReference type="NCBI Taxonomy" id="3075545"/>
    <lineage>
        <taxon>Bacteria</taxon>
        <taxon>Bacillati</taxon>
        <taxon>Actinomycetota</taxon>
        <taxon>Actinomycetes</taxon>
        <taxon>Pseudonocardiales</taxon>
        <taxon>Pseudonocardiaceae</taxon>
        <taxon>Pseudonocardia</taxon>
    </lineage>
</organism>
<evidence type="ECO:0000313" key="2">
    <source>
        <dbReference type="Proteomes" id="UP001183202"/>
    </source>
</evidence>
<comment type="caution">
    <text evidence="1">The sequence shown here is derived from an EMBL/GenBank/DDBJ whole genome shotgun (WGS) entry which is preliminary data.</text>
</comment>
<gene>
    <name evidence="1" type="ORF">RM445_08635</name>
</gene>
<name>A0ABU2N6M4_9PSEU</name>
<dbReference type="InterPro" id="IPR009758">
    <property type="entry name" value="DUF1326"/>
</dbReference>
<keyword evidence="2" id="KW-1185">Reference proteome</keyword>
<accession>A0ABU2N6M4</accession>
<proteinExistence type="predicted"/>
<reference evidence="2" key="1">
    <citation type="submission" date="2023-07" db="EMBL/GenBank/DDBJ databases">
        <title>30 novel species of actinomycetes from the DSMZ collection.</title>
        <authorList>
            <person name="Nouioui I."/>
        </authorList>
    </citation>
    <scope>NUCLEOTIDE SEQUENCE [LARGE SCALE GENOMIC DNA]</scope>
    <source>
        <strain evidence="2">DSM 45834</strain>
    </source>
</reference>
<dbReference type="Pfam" id="PF07040">
    <property type="entry name" value="DUF1326"/>
    <property type="match status" value="1"/>
</dbReference>
<sequence length="223" mass="23320">MGYLLNGTFVEACDCRLMCPCWTDDEPDDGHCTGLFAWSVDTGSTVDGLQVGGARVVCVTTHLGRRRGQAAAENTLSVIFVDVVDLPEDERAGALTALGQAFSGDRSGPLEDLKAVNGTVVLVEPAGIAITATGDDVTVTVDSGGAQPVVATLSPACFDGHEALTLRRTALSKELGIADEETVTAHHSDTLTIRAAALPGGFIEVTGRSGMRGPFHYVHKERP</sequence>
<dbReference type="RefSeq" id="WP_311555605.1">
    <property type="nucleotide sequence ID" value="NZ_JAVREJ010000004.1"/>
</dbReference>
<dbReference type="EMBL" id="JAVREJ010000004">
    <property type="protein sequence ID" value="MDT0349586.1"/>
    <property type="molecule type" value="Genomic_DNA"/>
</dbReference>
<dbReference type="Proteomes" id="UP001183202">
    <property type="component" value="Unassembled WGS sequence"/>
</dbReference>